<dbReference type="Pfam" id="PF11367">
    <property type="entry name" value="Tail_completion_gp17"/>
    <property type="match status" value="1"/>
</dbReference>
<reference evidence="1" key="1">
    <citation type="journal article" date="2014" name="Front. Microbiol.">
        <title>High frequency of phylogenetically diverse reductive dehalogenase-homologous genes in deep subseafloor sedimentary metagenomes.</title>
        <authorList>
            <person name="Kawai M."/>
            <person name="Futagami T."/>
            <person name="Toyoda A."/>
            <person name="Takaki Y."/>
            <person name="Nishi S."/>
            <person name="Hori S."/>
            <person name="Arai W."/>
            <person name="Tsubouchi T."/>
            <person name="Morono Y."/>
            <person name="Uchiyama I."/>
            <person name="Ito T."/>
            <person name="Fujiyama A."/>
            <person name="Inagaki F."/>
            <person name="Takami H."/>
        </authorList>
    </citation>
    <scope>NUCLEOTIDE SEQUENCE</scope>
    <source>
        <strain evidence="1">Expedition CK06-06</strain>
    </source>
</reference>
<dbReference type="AlphaFoldDB" id="X0XXZ0"/>
<proteinExistence type="predicted"/>
<comment type="caution">
    <text evidence="1">The sequence shown here is derived from an EMBL/GenBank/DDBJ whole genome shotgun (WGS) entry which is preliminary data.</text>
</comment>
<gene>
    <name evidence="1" type="ORF">S01H1_71714</name>
</gene>
<name>X0XXZ0_9ZZZZ</name>
<sequence length="144" mass="15953">RGHPPESEPKPMNLAQVIHQRWAATEPLNDLLPASRVFTGMSVDPTTPYAVISRQSDRPVAYLNDGSTVDRVGVRVEVFHENHDAGAAVVHQLKAAFHLAEFALSGSDKVIGMQRRDDSEHQNEDGLWQFTVDFNCTVYLTSGI</sequence>
<dbReference type="EMBL" id="BARS01047775">
    <property type="protein sequence ID" value="GAG29616.1"/>
    <property type="molecule type" value="Genomic_DNA"/>
</dbReference>
<feature type="non-terminal residue" evidence="1">
    <location>
        <position position="1"/>
    </location>
</feature>
<organism evidence="1">
    <name type="scientific">marine sediment metagenome</name>
    <dbReference type="NCBI Taxonomy" id="412755"/>
    <lineage>
        <taxon>unclassified sequences</taxon>
        <taxon>metagenomes</taxon>
        <taxon>ecological metagenomes</taxon>
    </lineage>
</organism>
<dbReference type="InterPro" id="IPR053745">
    <property type="entry name" value="Viral_Tail_Comp_sf"/>
</dbReference>
<protein>
    <recommendedName>
        <fullName evidence="2">DUF3168 domain-containing protein</fullName>
    </recommendedName>
</protein>
<accession>X0XXZ0</accession>
<dbReference type="InterPro" id="IPR021508">
    <property type="entry name" value="Gp17-like"/>
</dbReference>
<evidence type="ECO:0008006" key="2">
    <source>
        <dbReference type="Google" id="ProtNLM"/>
    </source>
</evidence>
<dbReference type="Gene3D" id="3.30.2000.30">
    <property type="match status" value="1"/>
</dbReference>
<evidence type="ECO:0000313" key="1">
    <source>
        <dbReference type="EMBL" id="GAG29616.1"/>
    </source>
</evidence>